<feature type="region of interest" description="Disordered" evidence="1">
    <location>
        <begin position="1"/>
        <end position="22"/>
    </location>
</feature>
<feature type="region of interest" description="Disordered" evidence="1">
    <location>
        <begin position="40"/>
        <end position="72"/>
    </location>
</feature>
<evidence type="ECO:0000313" key="3">
    <source>
        <dbReference type="Proteomes" id="UP001165590"/>
    </source>
</evidence>
<feature type="compositionally biased region" description="Basic and acidic residues" evidence="1">
    <location>
        <begin position="1"/>
        <end position="10"/>
    </location>
</feature>
<proteinExistence type="predicted"/>
<protein>
    <submittedName>
        <fullName evidence="2">Uncharacterized protein</fullName>
    </submittedName>
</protein>
<dbReference type="Proteomes" id="UP001165590">
    <property type="component" value="Unassembled WGS sequence"/>
</dbReference>
<organism evidence="2 3">
    <name type="scientific">Streptomyces ortus</name>
    <dbReference type="NCBI Taxonomy" id="2867268"/>
    <lineage>
        <taxon>Bacteria</taxon>
        <taxon>Bacillati</taxon>
        <taxon>Actinomycetota</taxon>
        <taxon>Actinomycetes</taxon>
        <taxon>Kitasatosporales</taxon>
        <taxon>Streptomycetaceae</taxon>
        <taxon>Streptomyces</taxon>
    </lineage>
</organism>
<evidence type="ECO:0000313" key="2">
    <source>
        <dbReference type="EMBL" id="MCX4238505.1"/>
    </source>
</evidence>
<reference evidence="2" key="1">
    <citation type="journal article" date="2022" name="bioRxiv">
        <title>Discovery and biosynthetic assessment of Streptomyces ortus sp nov. isolated from a deep-sea sponge.</title>
        <authorList>
            <person name="Williams S.E."/>
        </authorList>
    </citation>
    <scope>NUCLEOTIDE SEQUENCE</scope>
    <source>
        <strain evidence="2">A15ISP2-DRY2</strain>
    </source>
</reference>
<dbReference type="RefSeq" id="WP_267030793.1">
    <property type="nucleotide sequence ID" value="NZ_JAIFZO010000002.1"/>
</dbReference>
<sequence>MTENDSDRETHRRCKACGSRPAGDEAVCEHCRAVLELPDPSGLVEDEGAAIRRDFDRRDDRPENVGTRTDDR</sequence>
<evidence type="ECO:0000256" key="1">
    <source>
        <dbReference type="SAM" id="MobiDB-lite"/>
    </source>
</evidence>
<keyword evidence="3" id="KW-1185">Reference proteome</keyword>
<comment type="caution">
    <text evidence="2">The sequence shown here is derived from an EMBL/GenBank/DDBJ whole genome shotgun (WGS) entry which is preliminary data.</text>
</comment>
<gene>
    <name evidence="2" type="ORF">K3769_38185</name>
</gene>
<name>A0ABT3VF21_9ACTN</name>
<feature type="compositionally biased region" description="Basic and acidic residues" evidence="1">
    <location>
        <begin position="49"/>
        <end position="72"/>
    </location>
</feature>
<dbReference type="EMBL" id="JAIFZO010000002">
    <property type="protein sequence ID" value="MCX4238505.1"/>
    <property type="molecule type" value="Genomic_DNA"/>
</dbReference>
<accession>A0ABT3VF21</accession>